<dbReference type="CDD" id="cd15059">
    <property type="entry name" value="7tmA_alpha2_AR"/>
    <property type="match status" value="1"/>
</dbReference>
<evidence type="ECO:0000256" key="12">
    <source>
        <dbReference type="SAM" id="MobiDB-lite"/>
    </source>
</evidence>
<name>A0A7M7GES3_STRPU</name>
<dbReference type="PANTHER" id="PTHR24248:SF174">
    <property type="entry name" value="TYRAMINE_OCTOPAMINE RECEPTOR"/>
    <property type="match status" value="1"/>
</dbReference>
<dbReference type="OrthoDB" id="5977853at2759"/>
<keyword evidence="2" id="KW-1003">Cell membrane</keyword>
<keyword evidence="6 13" id="KW-0472">Membrane</keyword>
<feature type="transmembrane region" description="Helical" evidence="13">
    <location>
        <begin position="102"/>
        <end position="123"/>
    </location>
</feature>
<dbReference type="Gene3D" id="1.20.1070.10">
    <property type="entry name" value="Rhodopsin 7-helix transmembrane proteins"/>
    <property type="match status" value="2"/>
</dbReference>
<feature type="transmembrane region" description="Helical" evidence="13">
    <location>
        <begin position="138"/>
        <end position="160"/>
    </location>
</feature>
<dbReference type="GO" id="GO:0007187">
    <property type="term" value="P:G protein-coupled receptor signaling pathway, coupled to cyclic nucleotide second messenger"/>
    <property type="evidence" value="ECO:0000318"/>
    <property type="project" value="GO_Central"/>
</dbReference>
<evidence type="ECO:0000259" key="14">
    <source>
        <dbReference type="PROSITE" id="PS50262"/>
    </source>
</evidence>
<dbReference type="SUPFAM" id="SSF81321">
    <property type="entry name" value="Family A G protein-coupled receptor-like"/>
    <property type="match status" value="1"/>
</dbReference>
<evidence type="ECO:0000256" key="8">
    <source>
        <dbReference type="ARBA" id="ARBA00023170"/>
    </source>
</evidence>
<proteinExistence type="inferred from homology"/>
<dbReference type="GO" id="GO:0004993">
    <property type="term" value="F:G protein-coupled serotonin receptor activity"/>
    <property type="evidence" value="ECO:0000318"/>
    <property type="project" value="GO_Central"/>
</dbReference>
<sequence>MYQRILWSANKTMAGTTPASYFAEYDPLYSSASILSNYSANDNLSGPNVSPQPYPPSGYGLTRILICSFMALIVIILIVIGNIMVCIAVFKERSLQAVQNWFLVSLAASDLMVGILIMPLGVVNEMLGHWIFGNHVCLLWLVLDVLACTASILNLCLISIDRYCSITRPIKHAEWRQPCRIRSMIFMVWLLSILISVPPLFGWRSEIKMGDNGYYKCVISEDIGYILYSTMGSFYIPAFIMVIVYWKIWLAAKRRARSTVRKSKRTNGKNMIASECISVDDRTNFDGKTYAMIHKADPDIQMATLQVDHEHIARPIPSACGTSSSNPDVDSTHDRIPHSPSENTLHPPSITTSTSLLPPGMRASDTHLRPDTPQMQHRPSRIDPHEIEKQKRRLAQSRDRRATIVLGVIMGTFLACWYPFFQLYVISALCGPSCKIPRLLFDFFFWIGYCNSALNPIIYTIFNRDFRRAFKKMLGFRRRPKKR</sequence>
<dbReference type="GeneID" id="764502"/>
<feature type="region of interest" description="Disordered" evidence="12">
    <location>
        <begin position="317"/>
        <end position="380"/>
    </location>
</feature>
<organism evidence="15 16">
    <name type="scientific">Strongylocentrotus purpuratus</name>
    <name type="common">Purple sea urchin</name>
    <dbReference type="NCBI Taxonomy" id="7668"/>
    <lineage>
        <taxon>Eukaryota</taxon>
        <taxon>Metazoa</taxon>
        <taxon>Echinodermata</taxon>
        <taxon>Eleutherozoa</taxon>
        <taxon>Echinozoa</taxon>
        <taxon>Echinoidea</taxon>
        <taxon>Euechinoidea</taxon>
        <taxon>Echinacea</taxon>
        <taxon>Camarodonta</taxon>
        <taxon>Echinidea</taxon>
        <taxon>Strongylocentrotidae</taxon>
        <taxon>Strongylocentrotus</taxon>
    </lineage>
</organism>
<dbReference type="GO" id="GO:0030594">
    <property type="term" value="F:neurotransmitter receptor activity"/>
    <property type="evidence" value="ECO:0000318"/>
    <property type="project" value="GO_Central"/>
</dbReference>
<evidence type="ECO:0000256" key="3">
    <source>
        <dbReference type="ARBA" id="ARBA00022692"/>
    </source>
</evidence>
<dbReference type="PROSITE" id="PS50262">
    <property type="entry name" value="G_PROTEIN_RECEP_F1_2"/>
    <property type="match status" value="1"/>
</dbReference>
<feature type="transmembrane region" description="Helical" evidence="13">
    <location>
        <begin position="63"/>
        <end position="90"/>
    </location>
</feature>
<evidence type="ECO:0000256" key="6">
    <source>
        <dbReference type="ARBA" id="ARBA00023136"/>
    </source>
</evidence>
<feature type="transmembrane region" description="Helical" evidence="13">
    <location>
        <begin position="443"/>
        <end position="462"/>
    </location>
</feature>
<dbReference type="PROSITE" id="PS00237">
    <property type="entry name" value="G_PROTEIN_RECEP_F1_1"/>
    <property type="match status" value="1"/>
</dbReference>
<feature type="compositionally biased region" description="Polar residues" evidence="12">
    <location>
        <begin position="320"/>
        <end position="329"/>
    </location>
</feature>
<dbReference type="Pfam" id="PF00001">
    <property type="entry name" value="7tm_1"/>
    <property type="match status" value="1"/>
</dbReference>
<evidence type="ECO:0000256" key="5">
    <source>
        <dbReference type="ARBA" id="ARBA00023040"/>
    </source>
</evidence>
<reference evidence="15" key="2">
    <citation type="submission" date="2021-01" db="UniProtKB">
        <authorList>
            <consortium name="EnsemblMetazoa"/>
        </authorList>
    </citation>
    <scope>IDENTIFICATION</scope>
</reference>
<dbReference type="KEGG" id="spu:764502"/>
<dbReference type="FunFam" id="1.20.1070.10:FF:000523">
    <property type="entry name" value="5-hydroxytryptamine receptor 2B"/>
    <property type="match status" value="1"/>
</dbReference>
<dbReference type="PRINTS" id="PR00242">
    <property type="entry name" value="DOPAMINER"/>
</dbReference>
<dbReference type="GO" id="GO:0045202">
    <property type="term" value="C:synapse"/>
    <property type="evidence" value="ECO:0007669"/>
    <property type="project" value="GOC"/>
</dbReference>
<evidence type="ECO:0000256" key="11">
    <source>
        <dbReference type="RuleBase" id="RU000688"/>
    </source>
</evidence>
<evidence type="ECO:0000256" key="9">
    <source>
        <dbReference type="ARBA" id="ARBA00023180"/>
    </source>
</evidence>
<dbReference type="InParanoid" id="A0A7M7GES3"/>
<evidence type="ECO:0000256" key="10">
    <source>
        <dbReference type="ARBA" id="ARBA00023224"/>
    </source>
</evidence>
<dbReference type="RefSeq" id="XP_003724366.1">
    <property type="nucleotide sequence ID" value="XM_003724318.3"/>
</dbReference>
<dbReference type="InterPro" id="IPR000276">
    <property type="entry name" value="GPCR_Rhodpsn"/>
</dbReference>
<dbReference type="GO" id="GO:0007268">
    <property type="term" value="P:chemical synaptic transmission"/>
    <property type="evidence" value="ECO:0000318"/>
    <property type="project" value="GO_Central"/>
</dbReference>
<dbReference type="InterPro" id="IPR000929">
    <property type="entry name" value="Dopamine_rcpt"/>
</dbReference>
<keyword evidence="5 11" id="KW-0297">G-protein coupled receptor</keyword>
<dbReference type="InterPro" id="IPR017452">
    <property type="entry name" value="GPCR_Rhodpsn_7TM"/>
</dbReference>
<feature type="transmembrane region" description="Helical" evidence="13">
    <location>
        <begin position="223"/>
        <end position="246"/>
    </location>
</feature>
<evidence type="ECO:0000256" key="1">
    <source>
        <dbReference type="ARBA" id="ARBA00004651"/>
    </source>
</evidence>
<dbReference type="Proteomes" id="UP000007110">
    <property type="component" value="Unassembled WGS sequence"/>
</dbReference>
<comment type="similarity">
    <text evidence="11">Belongs to the G-protein coupled receptor 1 family.</text>
</comment>
<reference evidence="16" key="1">
    <citation type="submission" date="2015-02" db="EMBL/GenBank/DDBJ databases">
        <title>Genome sequencing for Strongylocentrotus purpuratus.</title>
        <authorList>
            <person name="Murali S."/>
            <person name="Liu Y."/>
            <person name="Vee V."/>
            <person name="English A."/>
            <person name="Wang M."/>
            <person name="Skinner E."/>
            <person name="Han Y."/>
            <person name="Muzny D.M."/>
            <person name="Worley K.C."/>
            <person name="Gibbs R.A."/>
        </authorList>
    </citation>
    <scope>NUCLEOTIDE SEQUENCE</scope>
</reference>
<keyword evidence="10 11" id="KW-0807">Transducer</keyword>
<feature type="compositionally biased region" description="Polar residues" evidence="12">
    <location>
        <begin position="340"/>
        <end position="356"/>
    </location>
</feature>
<evidence type="ECO:0000256" key="7">
    <source>
        <dbReference type="ARBA" id="ARBA00023157"/>
    </source>
</evidence>
<dbReference type="OMA" id="IAVITCR"/>
<dbReference type="GO" id="GO:0005886">
    <property type="term" value="C:plasma membrane"/>
    <property type="evidence" value="ECO:0000318"/>
    <property type="project" value="GO_Central"/>
</dbReference>
<keyword evidence="8 11" id="KW-0675">Receptor</keyword>
<evidence type="ECO:0000313" key="16">
    <source>
        <dbReference type="Proteomes" id="UP000007110"/>
    </source>
</evidence>
<accession>A0A7M7GES3</accession>
<keyword evidence="3 11" id="KW-0812">Transmembrane</keyword>
<feature type="domain" description="G-protein coupled receptors family 1 profile" evidence="14">
    <location>
        <begin position="81"/>
        <end position="459"/>
    </location>
</feature>
<feature type="transmembrane region" description="Helical" evidence="13">
    <location>
        <begin position="181"/>
        <end position="203"/>
    </location>
</feature>
<dbReference type="AlphaFoldDB" id="A0A7M7GES3"/>
<feature type="transmembrane region" description="Helical" evidence="13">
    <location>
        <begin position="402"/>
        <end position="423"/>
    </location>
</feature>
<protein>
    <recommendedName>
        <fullName evidence="14">G-protein coupled receptors family 1 profile domain-containing protein</fullName>
    </recommendedName>
</protein>
<dbReference type="GO" id="GO:0030425">
    <property type="term" value="C:dendrite"/>
    <property type="evidence" value="ECO:0000318"/>
    <property type="project" value="GO_Central"/>
</dbReference>
<keyword evidence="4 13" id="KW-1133">Transmembrane helix</keyword>
<dbReference type="PANTHER" id="PTHR24248">
    <property type="entry name" value="ADRENERGIC RECEPTOR-RELATED G-PROTEIN COUPLED RECEPTOR"/>
    <property type="match status" value="1"/>
</dbReference>
<comment type="subcellular location">
    <subcellularLocation>
        <location evidence="1">Cell membrane</location>
        <topology evidence="1">Multi-pass membrane protein</topology>
    </subcellularLocation>
</comment>
<dbReference type="PRINTS" id="PR00237">
    <property type="entry name" value="GPCRRHODOPSN"/>
</dbReference>
<evidence type="ECO:0000256" key="13">
    <source>
        <dbReference type="SAM" id="Phobius"/>
    </source>
</evidence>
<evidence type="ECO:0000256" key="2">
    <source>
        <dbReference type="ARBA" id="ARBA00022475"/>
    </source>
</evidence>
<dbReference type="SMART" id="SM01381">
    <property type="entry name" value="7TM_GPCR_Srsx"/>
    <property type="match status" value="1"/>
</dbReference>
<dbReference type="EnsemblMetazoa" id="XM_003724318">
    <property type="protein sequence ID" value="XP_003724366"/>
    <property type="gene ID" value="LOC764502"/>
</dbReference>
<evidence type="ECO:0000256" key="4">
    <source>
        <dbReference type="ARBA" id="ARBA00022989"/>
    </source>
</evidence>
<keyword evidence="7" id="KW-1015">Disulfide bond</keyword>
<dbReference type="FunCoup" id="A0A7M7GES3">
    <property type="interactions" value="726"/>
</dbReference>
<keyword evidence="16" id="KW-1185">Reference proteome</keyword>
<evidence type="ECO:0000313" key="15">
    <source>
        <dbReference type="EnsemblMetazoa" id="XP_003724366"/>
    </source>
</evidence>
<dbReference type="GO" id="GO:0007198">
    <property type="term" value="P:adenylate cyclase-inhibiting serotonin receptor signaling pathway"/>
    <property type="evidence" value="ECO:0000318"/>
    <property type="project" value="GO_Central"/>
</dbReference>
<keyword evidence="9" id="KW-0325">Glycoprotein</keyword>